<proteinExistence type="predicted"/>
<reference evidence="1 2" key="1">
    <citation type="journal article" date="2019" name="Sci. Rep.">
        <title>Orb-weaving spider Araneus ventricosus genome elucidates the spidroin gene catalogue.</title>
        <authorList>
            <person name="Kono N."/>
            <person name="Nakamura H."/>
            <person name="Ohtoshi R."/>
            <person name="Moran D.A.P."/>
            <person name="Shinohara A."/>
            <person name="Yoshida Y."/>
            <person name="Fujiwara M."/>
            <person name="Mori M."/>
            <person name="Tomita M."/>
            <person name="Arakawa K."/>
        </authorList>
    </citation>
    <scope>NUCLEOTIDE SEQUENCE [LARGE SCALE GENOMIC DNA]</scope>
</reference>
<protein>
    <submittedName>
        <fullName evidence="1">Uncharacterized protein</fullName>
    </submittedName>
</protein>
<dbReference type="EMBL" id="BGPR01048661">
    <property type="protein sequence ID" value="GBO25689.1"/>
    <property type="molecule type" value="Genomic_DNA"/>
</dbReference>
<accession>A0A4Y2VK67</accession>
<dbReference type="AlphaFoldDB" id="A0A4Y2VK67"/>
<keyword evidence="2" id="KW-1185">Reference proteome</keyword>
<evidence type="ECO:0000313" key="2">
    <source>
        <dbReference type="Proteomes" id="UP000499080"/>
    </source>
</evidence>
<evidence type="ECO:0000313" key="1">
    <source>
        <dbReference type="EMBL" id="GBO25689.1"/>
    </source>
</evidence>
<comment type="caution">
    <text evidence="1">The sequence shown here is derived from an EMBL/GenBank/DDBJ whole genome shotgun (WGS) entry which is preliminary data.</text>
</comment>
<organism evidence="1 2">
    <name type="scientific">Araneus ventricosus</name>
    <name type="common">Orbweaver spider</name>
    <name type="synonym">Epeira ventricosa</name>
    <dbReference type="NCBI Taxonomy" id="182803"/>
    <lineage>
        <taxon>Eukaryota</taxon>
        <taxon>Metazoa</taxon>
        <taxon>Ecdysozoa</taxon>
        <taxon>Arthropoda</taxon>
        <taxon>Chelicerata</taxon>
        <taxon>Arachnida</taxon>
        <taxon>Araneae</taxon>
        <taxon>Araneomorphae</taxon>
        <taxon>Entelegynae</taxon>
        <taxon>Araneoidea</taxon>
        <taxon>Araneidae</taxon>
        <taxon>Araneus</taxon>
    </lineage>
</organism>
<sequence>MREISYLSAHYDESSVKHNGSRYARTRRRHCYQHNNKQEELNGIVGTVHTAAAGEADAIMSGGRPDVGKRSSEAYEEGIGSVYLYKYMALTQTNLVIWNHGR</sequence>
<gene>
    <name evidence="1" type="ORF">AVEN_269381_1</name>
</gene>
<dbReference type="Proteomes" id="UP000499080">
    <property type="component" value="Unassembled WGS sequence"/>
</dbReference>
<name>A0A4Y2VK67_ARAVE</name>